<reference evidence="3" key="1">
    <citation type="submission" date="2021-01" db="EMBL/GenBank/DDBJ databases">
        <authorList>
            <person name="Corre E."/>
            <person name="Pelletier E."/>
            <person name="Niang G."/>
            <person name="Scheremetjew M."/>
            <person name="Finn R."/>
            <person name="Kale V."/>
            <person name="Holt S."/>
            <person name="Cochrane G."/>
            <person name="Meng A."/>
            <person name="Brown T."/>
            <person name="Cohen L."/>
        </authorList>
    </citation>
    <scope>NUCLEOTIDE SEQUENCE</scope>
    <source>
        <strain evidence="3">CCMP3303</strain>
    </source>
</reference>
<dbReference type="AlphaFoldDB" id="A0A7S0FP05"/>
<evidence type="ECO:0000256" key="1">
    <source>
        <dbReference type="SAM" id="Coils"/>
    </source>
</evidence>
<organism evidence="3">
    <name type="scientific">Minutocellus polymorphus</name>
    <dbReference type="NCBI Taxonomy" id="265543"/>
    <lineage>
        <taxon>Eukaryota</taxon>
        <taxon>Sar</taxon>
        <taxon>Stramenopiles</taxon>
        <taxon>Ochrophyta</taxon>
        <taxon>Bacillariophyta</taxon>
        <taxon>Mediophyceae</taxon>
        <taxon>Cymatosirophycidae</taxon>
        <taxon>Cymatosirales</taxon>
        <taxon>Cymatosiraceae</taxon>
        <taxon>Minutocellus</taxon>
    </lineage>
</organism>
<proteinExistence type="predicted"/>
<keyword evidence="2" id="KW-0732">Signal</keyword>
<accession>A0A7S0FP05</accession>
<protein>
    <submittedName>
        <fullName evidence="3">Uncharacterized protein</fullName>
    </submittedName>
</protein>
<evidence type="ECO:0000313" key="3">
    <source>
        <dbReference type="EMBL" id="CAD8373537.1"/>
    </source>
</evidence>
<evidence type="ECO:0000256" key="2">
    <source>
        <dbReference type="SAM" id="SignalP"/>
    </source>
</evidence>
<feature type="signal peptide" evidence="2">
    <location>
        <begin position="1"/>
        <end position="23"/>
    </location>
</feature>
<sequence length="255" mass="29802">MLQLRLSNLLLLTGFCLVGNAGAFSFDTTKRYAFQKDRVSTESYLAELESEYSQLQDSLLLELSTTNIHGHDHAEEIVEDMLEKAADVAAFQRYRMEEVVEEAEAEMKHARSDRRAAHFVKEQAHREAEMAAHDADMVKDFDGAYEDLERTRDLSVVHADHLLERDAERLEWDSETLELESGDRKKYALSMLKELQEKESELRASLKELRQRKNQHSLEEWRHSSEAKEHLSFLQRIREKLKHYSIRKHSQDAMP</sequence>
<dbReference type="EMBL" id="HBEJ01012807">
    <property type="protein sequence ID" value="CAD8373537.1"/>
    <property type="molecule type" value="Transcribed_RNA"/>
</dbReference>
<feature type="chain" id="PRO_5031036101" evidence="2">
    <location>
        <begin position="24"/>
        <end position="255"/>
    </location>
</feature>
<gene>
    <name evidence="3" type="ORF">MPOL1434_LOCUS7509</name>
</gene>
<keyword evidence="1" id="KW-0175">Coiled coil</keyword>
<feature type="coiled-coil region" evidence="1">
    <location>
        <begin position="192"/>
        <end position="219"/>
    </location>
</feature>
<name>A0A7S0FP05_9STRA</name>